<protein>
    <recommendedName>
        <fullName evidence="5">Nitrile hydratase subunit beta</fullName>
        <shortName evidence="5">NHase</shortName>
        <ecNumber evidence="5">4.2.1.84</ecNumber>
    </recommendedName>
</protein>
<comment type="function">
    <text evidence="1 5">NHase catalyzes the hydration of various nitrile compounds to the corresponding amides.</text>
</comment>
<comment type="catalytic activity">
    <reaction evidence="4 5">
        <text>an aliphatic primary amide = an aliphatic nitrile + H2O</text>
        <dbReference type="Rhea" id="RHEA:12673"/>
        <dbReference type="ChEBI" id="CHEBI:15377"/>
        <dbReference type="ChEBI" id="CHEBI:65285"/>
        <dbReference type="ChEBI" id="CHEBI:80291"/>
        <dbReference type="EC" id="4.2.1.84"/>
    </reaction>
</comment>
<comment type="caution">
    <text evidence="8">The sequence shown here is derived from an EMBL/GenBank/DDBJ whole genome shotgun (WGS) entry which is preliminary data.</text>
</comment>
<dbReference type="RefSeq" id="WP_319842801.1">
    <property type="nucleotide sequence ID" value="NZ_JAXAFJ010000001.1"/>
</dbReference>
<evidence type="ECO:0000256" key="1">
    <source>
        <dbReference type="ARBA" id="ARBA00004042"/>
    </source>
</evidence>
<dbReference type="EC" id="4.2.1.84" evidence="5"/>
<dbReference type="Pfam" id="PF21006">
    <property type="entry name" value="NHase_beta_N"/>
    <property type="match status" value="1"/>
</dbReference>
<gene>
    <name evidence="8" type="primary">nthB</name>
    <name evidence="8" type="ORF">SCD90_01285</name>
</gene>
<evidence type="ECO:0000256" key="2">
    <source>
        <dbReference type="ARBA" id="ARBA00009098"/>
    </source>
</evidence>
<dbReference type="Proteomes" id="UP001274321">
    <property type="component" value="Unassembled WGS sequence"/>
</dbReference>
<evidence type="ECO:0000256" key="5">
    <source>
        <dbReference type="PIRNR" id="PIRNR001427"/>
    </source>
</evidence>
<keyword evidence="3 5" id="KW-0456">Lyase</keyword>
<evidence type="ECO:0000256" key="4">
    <source>
        <dbReference type="ARBA" id="ARBA00044877"/>
    </source>
</evidence>
<evidence type="ECO:0000313" key="9">
    <source>
        <dbReference type="Proteomes" id="UP001274321"/>
    </source>
</evidence>
<evidence type="ECO:0000256" key="3">
    <source>
        <dbReference type="ARBA" id="ARBA00023239"/>
    </source>
</evidence>
<dbReference type="EMBL" id="JAXAFJ010000001">
    <property type="protein sequence ID" value="MDX6804682.1"/>
    <property type="molecule type" value="Genomic_DNA"/>
</dbReference>
<dbReference type="InterPro" id="IPR049054">
    <property type="entry name" value="CN_hydtase_beta-like_N"/>
</dbReference>
<feature type="domain" description="Nitrile hydratase beta subunit" evidence="6">
    <location>
        <begin position="131"/>
        <end position="226"/>
    </location>
</feature>
<dbReference type="GO" id="GO:0018822">
    <property type="term" value="F:nitrile hydratase activity"/>
    <property type="evidence" value="ECO:0007669"/>
    <property type="project" value="UniProtKB-EC"/>
</dbReference>
<keyword evidence="9" id="KW-1185">Reference proteome</keyword>
<accession>A0ABU4RIM3</accession>
<organism evidence="8 9">
    <name type="scientific">Terrihabitans rhizophilus</name>
    <dbReference type="NCBI Taxonomy" id="3092662"/>
    <lineage>
        <taxon>Bacteria</taxon>
        <taxon>Pseudomonadati</taxon>
        <taxon>Pseudomonadota</taxon>
        <taxon>Alphaproteobacteria</taxon>
        <taxon>Hyphomicrobiales</taxon>
        <taxon>Terrihabitans</taxon>
    </lineage>
</organism>
<dbReference type="InterPro" id="IPR042262">
    <property type="entry name" value="CN_hydtase_beta_C"/>
</dbReference>
<dbReference type="Gene3D" id="2.30.30.50">
    <property type="match status" value="1"/>
</dbReference>
<dbReference type="InterPro" id="IPR008990">
    <property type="entry name" value="Elect_transpt_acc-like_dom_sf"/>
</dbReference>
<proteinExistence type="inferred from homology"/>
<name>A0ABU4RIM3_9HYPH</name>
<dbReference type="Pfam" id="PF02211">
    <property type="entry name" value="NHase_beta_C"/>
    <property type="match status" value="1"/>
</dbReference>
<sequence>MNGIHDMGGLHGFGAVEVEADEPVFHARWEGRVYAMTQQLDTRGVYSLDEHRHEIELMGTPSYLLDGYYGRWLFAMERILDRKGILTRAEVDLRLSEIGADALAPTRPDREARHWPLAPEELTPWGAWRRDRDADIVPKFAVGDRVRVRNLHPEGHTRLTAYIRGKVGTVSIVNAQAWVLPDTRAHNRGENLQPVYNVDFPADEVWGPQAEPNVTVKVDLMEDYLEREV</sequence>
<reference evidence="8 9" key="1">
    <citation type="submission" date="2023-11" db="EMBL/GenBank/DDBJ databases">
        <authorList>
            <person name="Bao R."/>
        </authorList>
    </citation>
    <scope>NUCLEOTIDE SEQUENCE [LARGE SCALE GENOMIC DNA]</scope>
    <source>
        <strain evidence="8 9">PJ23</strain>
    </source>
</reference>
<comment type="similarity">
    <text evidence="2 5">Belongs to the nitrile hydratase subunit beta family.</text>
</comment>
<dbReference type="PIRSF" id="PIRSF001427">
    <property type="entry name" value="NHase_beta"/>
    <property type="match status" value="1"/>
</dbReference>
<dbReference type="Gene3D" id="1.10.472.20">
    <property type="entry name" value="Nitrile hydratase, beta subunit"/>
    <property type="match status" value="1"/>
</dbReference>
<feature type="domain" description="Nitrile hydratase beta subunit-like N-terminal" evidence="7">
    <location>
        <begin position="1"/>
        <end position="107"/>
    </location>
</feature>
<evidence type="ECO:0000259" key="6">
    <source>
        <dbReference type="Pfam" id="PF02211"/>
    </source>
</evidence>
<evidence type="ECO:0000259" key="7">
    <source>
        <dbReference type="Pfam" id="PF21006"/>
    </source>
</evidence>
<dbReference type="NCBIfam" id="TIGR03888">
    <property type="entry name" value="nitrile_beta"/>
    <property type="match status" value="1"/>
</dbReference>
<evidence type="ECO:0000313" key="8">
    <source>
        <dbReference type="EMBL" id="MDX6804682.1"/>
    </source>
</evidence>
<dbReference type="SUPFAM" id="SSF50090">
    <property type="entry name" value="Electron transport accessory proteins"/>
    <property type="match status" value="1"/>
</dbReference>
<dbReference type="InterPro" id="IPR003168">
    <property type="entry name" value="Nitrile_hydratase_bsu"/>
</dbReference>
<dbReference type="InterPro" id="IPR024690">
    <property type="entry name" value="CN_hydtase_beta_dom_C"/>
</dbReference>